<keyword evidence="1" id="KW-1133">Transmembrane helix</keyword>
<comment type="caution">
    <text evidence="2">The sequence shown here is derived from an EMBL/GenBank/DDBJ whole genome shotgun (WGS) entry which is preliminary data.</text>
</comment>
<dbReference type="RefSeq" id="WP_236267680.1">
    <property type="nucleotide sequence ID" value="NZ_WKCH01000051.1"/>
</dbReference>
<feature type="transmembrane region" description="Helical" evidence="1">
    <location>
        <begin position="36"/>
        <end position="55"/>
    </location>
</feature>
<gene>
    <name evidence="2" type="ORF">GIW13_06865</name>
</gene>
<dbReference type="Proteomes" id="UP000814078">
    <property type="component" value="Unassembled WGS sequence"/>
</dbReference>
<dbReference type="PROSITE" id="PS51257">
    <property type="entry name" value="PROKAR_LIPOPROTEIN"/>
    <property type="match status" value="1"/>
</dbReference>
<name>A0ABS9G3A0_9PSED</name>
<evidence type="ECO:0008006" key="4">
    <source>
        <dbReference type="Google" id="ProtNLM"/>
    </source>
</evidence>
<organism evidence="2 3">
    <name type="scientific">Pseudomonas simiae</name>
    <dbReference type="NCBI Taxonomy" id="321846"/>
    <lineage>
        <taxon>Bacteria</taxon>
        <taxon>Pseudomonadati</taxon>
        <taxon>Pseudomonadota</taxon>
        <taxon>Gammaproteobacteria</taxon>
        <taxon>Pseudomonadales</taxon>
        <taxon>Pseudomonadaceae</taxon>
        <taxon>Pseudomonas</taxon>
    </lineage>
</organism>
<dbReference type="EMBL" id="WKCM01000008">
    <property type="protein sequence ID" value="MCF5318008.1"/>
    <property type="molecule type" value="Genomic_DNA"/>
</dbReference>
<keyword evidence="1" id="KW-0812">Transmembrane</keyword>
<keyword evidence="3" id="KW-1185">Reference proteome</keyword>
<accession>A0ABS9G3A0</accession>
<keyword evidence="1" id="KW-0472">Membrane</keyword>
<sequence length="69" mass="7505">MKLLRMFAAVLIFTGILAGCFAILLLVFLMLRFPPLLIAVLLACWMFCRLLKALAPKPVAADATTAAPK</sequence>
<evidence type="ECO:0000256" key="1">
    <source>
        <dbReference type="SAM" id="Phobius"/>
    </source>
</evidence>
<evidence type="ECO:0000313" key="2">
    <source>
        <dbReference type="EMBL" id="MCF5318008.1"/>
    </source>
</evidence>
<evidence type="ECO:0000313" key="3">
    <source>
        <dbReference type="Proteomes" id="UP000814078"/>
    </source>
</evidence>
<proteinExistence type="predicted"/>
<feature type="transmembrane region" description="Helical" evidence="1">
    <location>
        <begin position="7"/>
        <end position="30"/>
    </location>
</feature>
<reference evidence="2 3" key="1">
    <citation type="submission" date="2019-11" db="EMBL/GenBank/DDBJ databases">
        <title>Epiphytic Pseudomonas syringae from cherry orchards.</title>
        <authorList>
            <person name="Hulin M.T."/>
        </authorList>
    </citation>
    <scope>NUCLEOTIDE SEQUENCE [LARGE SCALE GENOMIC DNA]</scope>
    <source>
        <strain evidence="2 3">PA-5-11C</strain>
    </source>
</reference>
<protein>
    <recommendedName>
        <fullName evidence="4">Lipoprotein</fullName>
    </recommendedName>
</protein>